<organism evidence="1 2">
    <name type="scientific">Desulfonema magnum</name>
    <dbReference type="NCBI Taxonomy" id="45655"/>
    <lineage>
        <taxon>Bacteria</taxon>
        <taxon>Pseudomonadati</taxon>
        <taxon>Thermodesulfobacteriota</taxon>
        <taxon>Desulfobacteria</taxon>
        <taxon>Desulfobacterales</taxon>
        <taxon>Desulfococcaceae</taxon>
        <taxon>Desulfonema</taxon>
    </lineage>
</organism>
<evidence type="ECO:0000313" key="1">
    <source>
        <dbReference type="EMBL" id="QTA89431.1"/>
    </source>
</evidence>
<protein>
    <submittedName>
        <fullName evidence="1">Zinc finger-containing</fullName>
    </submittedName>
</protein>
<keyword evidence="2" id="KW-1185">Reference proteome</keyword>
<name>A0A975BPR1_9BACT</name>
<sequence>MRKCRAFPSGYAKIMPNDIGFTCFFCNQYENLIFLMKLN</sequence>
<dbReference type="AlphaFoldDB" id="A0A975BPR1"/>
<dbReference type="InterPro" id="IPR036174">
    <property type="entry name" value="Znf_Sec23_Sec24_sf"/>
</dbReference>
<dbReference type="GO" id="GO:0006886">
    <property type="term" value="P:intracellular protein transport"/>
    <property type="evidence" value="ECO:0007669"/>
    <property type="project" value="InterPro"/>
</dbReference>
<reference evidence="1" key="1">
    <citation type="journal article" date="2021" name="Microb. Physiol.">
        <title>Proteogenomic Insights into the Physiology of Marine, Sulfate-Reducing, Filamentous Desulfonema limicola and Desulfonema magnum.</title>
        <authorList>
            <person name="Schnaars V."/>
            <person name="Wohlbrand L."/>
            <person name="Scheve S."/>
            <person name="Hinrichs C."/>
            <person name="Reinhardt R."/>
            <person name="Rabus R."/>
        </authorList>
    </citation>
    <scope>NUCLEOTIDE SEQUENCE</scope>
    <source>
        <strain evidence="1">4be13</strain>
    </source>
</reference>
<accession>A0A975BPR1</accession>
<dbReference type="GO" id="GO:0008270">
    <property type="term" value="F:zinc ion binding"/>
    <property type="evidence" value="ECO:0007669"/>
    <property type="project" value="InterPro"/>
</dbReference>
<dbReference type="Proteomes" id="UP000663722">
    <property type="component" value="Chromosome"/>
</dbReference>
<dbReference type="GO" id="GO:0030127">
    <property type="term" value="C:COPII vesicle coat"/>
    <property type="evidence" value="ECO:0007669"/>
    <property type="project" value="InterPro"/>
</dbReference>
<dbReference type="EMBL" id="CP061800">
    <property type="protein sequence ID" value="QTA89431.1"/>
    <property type="molecule type" value="Genomic_DNA"/>
</dbReference>
<gene>
    <name evidence="1" type="ORF">dnm_054840</name>
</gene>
<proteinExistence type="predicted"/>
<dbReference type="KEGG" id="dmm:dnm_054840"/>
<dbReference type="GO" id="GO:0006888">
    <property type="term" value="P:endoplasmic reticulum to Golgi vesicle-mediated transport"/>
    <property type="evidence" value="ECO:0007669"/>
    <property type="project" value="InterPro"/>
</dbReference>
<evidence type="ECO:0000313" key="2">
    <source>
        <dbReference type="Proteomes" id="UP000663722"/>
    </source>
</evidence>
<dbReference type="SUPFAM" id="SSF82919">
    <property type="entry name" value="Zn-finger domain of Sec23/24"/>
    <property type="match status" value="1"/>
</dbReference>